<evidence type="ECO:0000256" key="2">
    <source>
        <dbReference type="SAM" id="Phobius"/>
    </source>
</evidence>
<accession>A0A6S7BM15</accession>
<evidence type="ECO:0000256" key="1">
    <source>
        <dbReference type="SAM" id="MobiDB-lite"/>
    </source>
</evidence>
<sequence length="114" mass="12747">MANNHTPLPSDFPEHGPDDRGARGRRRHPESWIDDLEATLSDATATDLEALKTRLADQLRDTRRSLRDASDTAHDMVRETIDCTEQYIHARPWQAVGLVAGAAFLFGVIVGRQQ</sequence>
<dbReference type="Proteomes" id="UP000494111">
    <property type="component" value="Unassembled WGS sequence"/>
</dbReference>
<dbReference type="AlphaFoldDB" id="A0A6S7BM15"/>
<dbReference type="InterPro" id="IPR010279">
    <property type="entry name" value="YqjD/ElaB"/>
</dbReference>
<evidence type="ECO:0000259" key="3">
    <source>
        <dbReference type="Pfam" id="PF19029"/>
    </source>
</evidence>
<protein>
    <recommendedName>
        <fullName evidence="3">DUF883 domain-containing protein</fullName>
    </recommendedName>
</protein>
<organism evidence="4 5">
    <name type="scientific">Achromobacter deleyi</name>
    <dbReference type="NCBI Taxonomy" id="1353891"/>
    <lineage>
        <taxon>Bacteria</taxon>
        <taxon>Pseudomonadati</taxon>
        <taxon>Pseudomonadota</taxon>
        <taxon>Betaproteobacteria</taxon>
        <taxon>Burkholderiales</taxon>
        <taxon>Alcaligenaceae</taxon>
        <taxon>Achromobacter</taxon>
    </lineage>
</organism>
<dbReference type="EMBL" id="CADIJO010000014">
    <property type="protein sequence ID" value="CAB3720353.1"/>
    <property type="molecule type" value="Genomic_DNA"/>
</dbReference>
<evidence type="ECO:0000313" key="5">
    <source>
        <dbReference type="Proteomes" id="UP000494111"/>
    </source>
</evidence>
<feature type="transmembrane region" description="Helical" evidence="2">
    <location>
        <begin position="93"/>
        <end position="111"/>
    </location>
</feature>
<dbReference type="PANTHER" id="PTHR35893">
    <property type="entry name" value="INNER MEMBRANE PROTEIN-RELATED"/>
    <property type="match status" value="1"/>
</dbReference>
<feature type="region of interest" description="Disordered" evidence="1">
    <location>
        <begin position="1"/>
        <end position="30"/>
    </location>
</feature>
<reference evidence="4 5" key="1">
    <citation type="submission" date="2020-04" db="EMBL/GenBank/DDBJ databases">
        <authorList>
            <person name="De Canck E."/>
        </authorList>
    </citation>
    <scope>NUCLEOTIDE SEQUENCE [LARGE SCALE GENOMIC DNA]</scope>
    <source>
        <strain evidence="4 5">LMG 3458</strain>
    </source>
</reference>
<feature type="compositionally biased region" description="Basic and acidic residues" evidence="1">
    <location>
        <begin position="12"/>
        <end position="22"/>
    </location>
</feature>
<dbReference type="InterPro" id="IPR043605">
    <property type="entry name" value="DUF883_C"/>
</dbReference>
<keyword evidence="2" id="KW-1133">Transmembrane helix</keyword>
<keyword evidence="2" id="KW-0812">Transmembrane</keyword>
<proteinExistence type="predicted"/>
<keyword evidence="2" id="KW-0472">Membrane</keyword>
<name>A0A6S7BM15_9BURK</name>
<dbReference type="Pfam" id="PF19029">
    <property type="entry name" value="DUF883_C"/>
    <property type="match status" value="1"/>
</dbReference>
<gene>
    <name evidence="4" type="ORF">LMG3458_03900</name>
</gene>
<dbReference type="PANTHER" id="PTHR35893:SF3">
    <property type="entry name" value="INNER MEMBRANE PROTEIN"/>
    <property type="match status" value="1"/>
</dbReference>
<dbReference type="RefSeq" id="WP_175193471.1">
    <property type="nucleotide sequence ID" value="NZ_CADIJO010000014.1"/>
</dbReference>
<feature type="domain" description="DUF883" evidence="3">
    <location>
        <begin position="84"/>
        <end position="112"/>
    </location>
</feature>
<dbReference type="GO" id="GO:0043022">
    <property type="term" value="F:ribosome binding"/>
    <property type="evidence" value="ECO:0007669"/>
    <property type="project" value="InterPro"/>
</dbReference>
<evidence type="ECO:0000313" key="4">
    <source>
        <dbReference type="EMBL" id="CAB3720353.1"/>
    </source>
</evidence>